<feature type="transmembrane region" description="Helical" evidence="8">
    <location>
        <begin position="120"/>
        <end position="142"/>
    </location>
</feature>
<organism evidence="10 11">
    <name type="scientific">Dyella koreensis</name>
    <dbReference type="NCBI Taxonomy" id="311235"/>
    <lineage>
        <taxon>Bacteria</taxon>
        <taxon>Pseudomonadati</taxon>
        <taxon>Pseudomonadota</taxon>
        <taxon>Gammaproteobacteria</taxon>
        <taxon>Lysobacterales</taxon>
        <taxon>Rhodanobacteraceae</taxon>
        <taxon>Dyella</taxon>
    </lineage>
</organism>
<feature type="transmembrane region" description="Helical" evidence="8">
    <location>
        <begin position="372"/>
        <end position="392"/>
    </location>
</feature>
<evidence type="ECO:0000313" key="11">
    <source>
        <dbReference type="Proteomes" id="UP001620408"/>
    </source>
</evidence>
<feature type="transmembrane region" description="Helical" evidence="8">
    <location>
        <begin position="222"/>
        <end position="248"/>
    </location>
</feature>
<protein>
    <recommendedName>
        <fullName evidence="8">Uncharacterized MFS-type transporter ISS97_17800</fullName>
    </recommendedName>
</protein>
<dbReference type="InterPro" id="IPR050171">
    <property type="entry name" value="MFS_Transporters"/>
</dbReference>
<evidence type="ECO:0000256" key="2">
    <source>
        <dbReference type="ARBA" id="ARBA00022448"/>
    </source>
</evidence>
<gene>
    <name evidence="10" type="ORF">ISS97_17800</name>
</gene>
<feature type="transmembrane region" description="Helical" evidence="8">
    <location>
        <begin position="254"/>
        <end position="273"/>
    </location>
</feature>
<dbReference type="InterPro" id="IPR036259">
    <property type="entry name" value="MFS_trans_sf"/>
</dbReference>
<dbReference type="EMBL" id="JADIKD010000012">
    <property type="protein sequence ID" value="MFK2919129.1"/>
    <property type="molecule type" value="Genomic_DNA"/>
</dbReference>
<dbReference type="InterPro" id="IPR011701">
    <property type="entry name" value="MFS"/>
</dbReference>
<dbReference type="InterPro" id="IPR023008">
    <property type="entry name" value="MFS_YhhS-like"/>
</dbReference>
<dbReference type="Proteomes" id="UP001620408">
    <property type="component" value="Unassembled WGS sequence"/>
</dbReference>
<accession>A0ABW8KCF7</accession>
<feature type="transmembrane region" description="Helical" evidence="8">
    <location>
        <begin position="154"/>
        <end position="175"/>
    </location>
</feature>
<dbReference type="CDD" id="cd17489">
    <property type="entry name" value="MFS_YfcJ_like"/>
    <property type="match status" value="1"/>
</dbReference>
<evidence type="ECO:0000256" key="3">
    <source>
        <dbReference type="ARBA" id="ARBA00022475"/>
    </source>
</evidence>
<evidence type="ECO:0000256" key="7">
    <source>
        <dbReference type="ARBA" id="ARBA00023136"/>
    </source>
</evidence>
<dbReference type="Pfam" id="PF07690">
    <property type="entry name" value="MFS_1"/>
    <property type="match status" value="1"/>
</dbReference>
<proteinExistence type="inferred from homology"/>
<keyword evidence="2 8" id="KW-0813">Transport</keyword>
<dbReference type="PANTHER" id="PTHR23517:SF13">
    <property type="entry name" value="MAJOR FACILITATOR SUPERFAMILY MFS_1"/>
    <property type="match status" value="1"/>
</dbReference>
<dbReference type="SUPFAM" id="SSF103473">
    <property type="entry name" value="MFS general substrate transporter"/>
    <property type="match status" value="1"/>
</dbReference>
<dbReference type="NCBIfam" id="NF009048">
    <property type="entry name" value="PRK12382.1"/>
    <property type="match status" value="1"/>
</dbReference>
<comment type="subcellular location">
    <subcellularLocation>
        <location evidence="8">Cell inner membrane</location>
        <topology evidence="8">Multi-pass membrane protein</topology>
    </subcellularLocation>
    <subcellularLocation>
        <location evidence="1">Cell membrane</location>
        <topology evidence="1">Multi-pass membrane protein</topology>
    </subcellularLocation>
</comment>
<evidence type="ECO:0000256" key="8">
    <source>
        <dbReference type="HAMAP-Rule" id="MF_01118"/>
    </source>
</evidence>
<name>A0ABW8KCF7_9GAMM</name>
<comment type="similarity">
    <text evidence="8">Belongs to the major facilitator superfamily. YhhS family.</text>
</comment>
<keyword evidence="6 8" id="KW-1133">Transmembrane helix</keyword>
<dbReference type="InterPro" id="IPR020846">
    <property type="entry name" value="MFS_dom"/>
</dbReference>
<evidence type="ECO:0000313" key="10">
    <source>
        <dbReference type="EMBL" id="MFK2919129.1"/>
    </source>
</evidence>
<sequence>MSQAASAESTHDQRSRVMVPILSTVAFTFVTYLTIGLSLAVLPGFVHNRLGYGAMLAGLAISVQYVATLISRPHAGRMADTLGPKRTVLTGLSMCAASGVFLLLGALAAGHAALSLGLILIGRLALGCAESCVGTGSIAWGMGQVGHQHTARVISWNGVATYGALAAGAPLGVWLEGQFGFVAIGAMTFALMLIALPLARLKRATAVAAGERAPFLHVAARVVPYGMGLALGSIGFGCIATFITLFYAAHQWQGAALTLSVFGVMFTCVRFVFSRTINWWGGYYVAMVSFAFEAVGLLMLWQASGAFMATIGAAIAGLGFSLIFPALGVEAVNRVPAHSRGSALGVYSVFLDVAMAITGPVGGWIAGGMGFGIVYALAAVAAMLAVVLTLLLRLRTGPGLA</sequence>
<feature type="transmembrane region" description="Helical" evidence="8">
    <location>
        <begin position="307"/>
        <end position="332"/>
    </location>
</feature>
<dbReference type="NCBIfam" id="NF003477">
    <property type="entry name" value="PRK05122.1"/>
    <property type="match status" value="1"/>
</dbReference>
<keyword evidence="7 8" id="KW-0472">Membrane</keyword>
<keyword evidence="3 8" id="KW-1003">Cell membrane</keyword>
<evidence type="ECO:0000259" key="9">
    <source>
        <dbReference type="PROSITE" id="PS50850"/>
    </source>
</evidence>
<comment type="caution">
    <text evidence="10">The sequence shown here is derived from an EMBL/GenBank/DDBJ whole genome shotgun (WGS) entry which is preliminary data.</text>
</comment>
<feature type="transmembrane region" description="Helical" evidence="8">
    <location>
        <begin position="91"/>
        <end position="114"/>
    </location>
</feature>
<feature type="domain" description="Major facilitator superfamily (MFS) profile" evidence="9">
    <location>
        <begin position="216"/>
        <end position="401"/>
    </location>
</feature>
<dbReference type="RefSeq" id="WP_379983244.1">
    <property type="nucleotide sequence ID" value="NZ_JADIKD010000012.1"/>
</dbReference>
<dbReference type="PROSITE" id="PS50850">
    <property type="entry name" value="MFS"/>
    <property type="match status" value="1"/>
</dbReference>
<feature type="transmembrane region" description="Helical" evidence="8">
    <location>
        <begin position="52"/>
        <end position="70"/>
    </location>
</feature>
<keyword evidence="11" id="KW-1185">Reference proteome</keyword>
<feature type="transmembrane region" description="Helical" evidence="8">
    <location>
        <begin position="280"/>
        <end position="301"/>
    </location>
</feature>
<dbReference type="Gene3D" id="1.20.1250.20">
    <property type="entry name" value="MFS general substrate transporter like domains"/>
    <property type="match status" value="1"/>
</dbReference>
<feature type="transmembrane region" description="Helical" evidence="8">
    <location>
        <begin position="344"/>
        <end position="366"/>
    </location>
</feature>
<feature type="transmembrane region" description="Helical" evidence="8">
    <location>
        <begin position="181"/>
        <end position="201"/>
    </location>
</feature>
<keyword evidence="4 8" id="KW-0997">Cell inner membrane</keyword>
<feature type="transmembrane region" description="Helical" evidence="8">
    <location>
        <begin position="21"/>
        <end position="46"/>
    </location>
</feature>
<reference evidence="10 11" key="1">
    <citation type="submission" date="2020-10" db="EMBL/GenBank/DDBJ databases">
        <title>Phylogeny of dyella-like bacteria.</title>
        <authorList>
            <person name="Fu J."/>
        </authorList>
    </citation>
    <scope>NUCLEOTIDE SEQUENCE [LARGE SCALE GENOMIC DNA]</scope>
    <source>
        <strain evidence="10 11">BB4</strain>
    </source>
</reference>
<keyword evidence="5 8" id="KW-0812">Transmembrane</keyword>
<evidence type="ECO:0000256" key="6">
    <source>
        <dbReference type="ARBA" id="ARBA00022989"/>
    </source>
</evidence>
<evidence type="ECO:0000256" key="4">
    <source>
        <dbReference type="ARBA" id="ARBA00022519"/>
    </source>
</evidence>
<evidence type="ECO:0000256" key="5">
    <source>
        <dbReference type="ARBA" id="ARBA00022692"/>
    </source>
</evidence>
<dbReference type="PANTHER" id="PTHR23517">
    <property type="entry name" value="RESISTANCE PROTEIN MDTM, PUTATIVE-RELATED-RELATED"/>
    <property type="match status" value="1"/>
</dbReference>
<evidence type="ECO:0000256" key="1">
    <source>
        <dbReference type="ARBA" id="ARBA00004651"/>
    </source>
</evidence>
<dbReference type="HAMAP" id="MF_01118">
    <property type="entry name" value="MFS_YhhS"/>
    <property type="match status" value="1"/>
</dbReference>